<evidence type="ECO:0000313" key="3">
    <source>
        <dbReference type="EMBL" id="KAF0727231.1"/>
    </source>
</evidence>
<dbReference type="GO" id="GO:0005737">
    <property type="term" value="C:cytoplasm"/>
    <property type="evidence" value="ECO:0007669"/>
    <property type="project" value="TreeGrafter"/>
</dbReference>
<feature type="domain" description="Protein kinase" evidence="2">
    <location>
        <begin position="447"/>
        <end position="866"/>
    </location>
</feature>
<dbReference type="SUPFAM" id="SSF56112">
    <property type="entry name" value="Protein kinase-like (PK-like)"/>
    <property type="match status" value="1"/>
</dbReference>
<dbReference type="InterPro" id="IPR053235">
    <property type="entry name" value="Ser_Thr_kinase"/>
</dbReference>
<keyword evidence="4" id="KW-1185">Reference proteome</keyword>
<dbReference type="InterPro" id="IPR000719">
    <property type="entry name" value="Prot_kinase_dom"/>
</dbReference>
<gene>
    <name evidence="3" type="ORF">Ae201684_014759</name>
</gene>
<dbReference type="PANTHER" id="PTHR24361">
    <property type="entry name" value="MITOGEN-ACTIVATED KINASE KINASE KINASE"/>
    <property type="match status" value="1"/>
</dbReference>
<dbReference type="EMBL" id="VJMJ01000200">
    <property type="protein sequence ID" value="KAF0727231.1"/>
    <property type="molecule type" value="Genomic_DNA"/>
</dbReference>
<evidence type="ECO:0000256" key="1">
    <source>
        <dbReference type="SAM" id="MobiDB-lite"/>
    </source>
</evidence>
<dbReference type="VEuPathDB" id="FungiDB:AeMF1_000143"/>
<feature type="region of interest" description="Disordered" evidence="1">
    <location>
        <begin position="17"/>
        <end position="76"/>
    </location>
</feature>
<dbReference type="InterPro" id="IPR008271">
    <property type="entry name" value="Ser/Thr_kinase_AS"/>
</dbReference>
<accession>A0A6G0WJ23</accession>
<dbReference type="GO" id="GO:0004674">
    <property type="term" value="F:protein serine/threonine kinase activity"/>
    <property type="evidence" value="ECO:0007669"/>
    <property type="project" value="TreeGrafter"/>
</dbReference>
<sequence length="894" mass="100535">MAPPRFVVLKESPDFSRAKKSRRTCGSPLSSDDEFDFEPRKRAKVSNQRPTKQHKTKKTVANPPPAKPKQLASVHKRKTEAPSPKFVWYLLHCLKESVQSKLSFDFGFGQGSIVPLPSSSEWTSEQTDLFAQWLETLGFTSRPTVNSVVYRISNKEALAIVQTFSSQLTSNPSTSDTNALLSQMKAPIEDENLIIVAAPKEESPKTERDGFENYTRRTNSSRRRPPPSLMWGSPIQPDQTQAQPPRLSVGSIDFNPPKPNRLSISSIPEESPQEYKESPLDNSVDSLDLDDIQEPASRHSITKRLSFGGFLTAKTKSKRLSIDSIVEESSFDLLNMSRENAAVQTKKARNHLRRLSRFESVKSDRRMSIFLPKYTFTPLKETTKAKPPMPDAVSSLVLSSQMLEIVPALSLVSKQWKKITNEVSAWKRADYHAQPVQENIEEVYRDMPWGQYLSDGAYKQVFKVYSVDQVRYEAVSVMDIRHIEATGNQNIVRQEIAHSLLFSHLVDSGFCPNFLRIHSVFLMPTKPKESLWGSPDCPMPQGSMYTSTISKNKITNKGSTGSGLYQYIRMELCDGGNVEDYLRVEECPCWQSFFFQMVFALYVGREQHQLRHYDVKLLNFFLQSTNNDTKVSYAFEDLNFELSTPYWVKLADYGTADTESSSLGQPIGIEHFTTLENAPIEFFLHGDATVQGYAIDAFALGISLLHLLTGRAPYEEILEDVVCPPCLQSALAALWKKKRSASSKASFTIMQRLLQDKSNVSVLCDTLYRYCVLFGLNQLNANESSVSALLLQQLTLGSKRHPSAAQVQYDADSALYSLACGTHEALRDARSRLETVPGAMTILLSLVDFDPKQRPSLYSLLKGPLFASLQAEDIAKTVTVRTYARPEGEHLIDV</sequence>
<evidence type="ECO:0000259" key="2">
    <source>
        <dbReference type="PROSITE" id="PS50011"/>
    </source>
</evidence>
<name>A0A6G0WJ23_9STRA</name>
<protein>
    <recommendedName>
        <fullName evidence="2">Protein kinase domain-containing protein</fullName>
    </recommendedName>
</protein>
<dbReference type="GO" id="GO:0005524">
    <property type="term" value="F:ATP binding"/>
    <property type="evidence" value="ECO:0007669"/>
    <property type="project" value="InterPro"/>
</dbReference>
<evidence type="ECO:0000313" key="4">
    <source>
        <dbReference type="Proteomes" id="UP000481153"/>
    </source>
</evidence>
<dbReference type="Pfam" id="PF00069">
    <property type="entry name" value="Pkinase"/>
    <property type="match status" value="1"/>
</dbReference>
<dbReference type="SMART" id="SM00220">
    <property type="entry name" value="S_TKc"/>
    <property type="match status" value="1"/>
</dbReference>
<dbReference type="PROSITE" id="PS00108">
    <property type="entry name" value="PROTEIN_KINASE_ST"/>
    <property type="match status" value="1"/>
</dbReference>
<dbReference type="InterPro" id="IPR011009">
    <property type="entry name" value="Kinase-like_dom_sf"/>
</dbReference>
<comment type="caution">
    <text evidence="3">The sequence shown here is derived from an EMBL/GenBank/DDBJ whole genome shotgun (WGS) entry which is preliminary data.</text>
</comment>
<organism evidence="3 4">
    <name type="scientific">Aphanomyces euteiches</name>
    <dbReference type="NCBI Taxonomy" id="100861"/>
    <lineage>
        <taxon>Eukaryota</taxon>
        <taxon>Sar</taxon>
        <taxon>Stramenopiles</taxon>
        <taxon>Oomycota</taxon>
        <taxon>Saprolegniomycetes</taxon>
        <taxon>Saprolegniales</taxon>
        <taxon>Verrucalvaceae</taxon>
        <taxon>Aphanomyces</taxon>
    </lineage>
</organism>
<dbReference type="Gene3D" id="1.10.510.10">
    <property type="entry name" value="Transferase(Phosphotransferase) domain 1"/>
    <property type="match status" value="1"/>
</dbReference>
<reference evidence="3 4" key="1">
    <citation type="submission" date="2019-07" db="EMBL/GenBank/DDBJ databases">
        <title>Genomics analysis of Aphanomyces spp. identifies a new class of oomycete effector associated with host adaptation.</title>
        <authorList>
            <person name="Gaulin E."/>
        </authorList>
    </citation>
    <scope>NUCLEOTIDE SEQUENCE [LARGE SCALE GENOMIC DNA]</scope>
    <source>
        <strain evidence="3 4">ATCC 201684</strain>
    </source>
</reference>
<dbReference type="PROSITE" id="PS50011">
    <property type="entry name" value="PROTEIN_KINASE_DOM"/>
    <property type="match status" value="1"/>
</dbReference>
<dbReference type="AlphaFoldDB" id="A0A6G0WJ23"/>
<feature type="region of interest" description="Disordered" evidence="1">
    <location>
        <begin position="195"/>
        <end position="286"/>
    </location>
</feature>
<feature type="compositionally biased region" description="Basic and acidic residues" evidence="1">
    <location>
        <begin position="199"/>
        <end position="215"/>
    </location>
</feature>
<proteinExistence type="predicted"/>
<dbReference type="Proteomes" id="UP000481153">
    <property type="component" value="Unassembled WGS sequence"/>
</dbReference>